<accession>A0A4S4NF74</accession>
<evidence type="ECO:0000313" key="3">
    <source>
        <dbReference type="Proteomes" id="UP000306602"/>
    </source>
</evidence>
<dbReference type="InterPro" id="IPR050708">
    <property type="entry name" value="T6SS_VgrG/RHS"/>
</dbReference>
<protein>
    <submittedName>
        <fullName evidence="2">RHS repeat-associated core domain-containing protein</fullName>
    </submittedName>
</protein>
<proteinExistence type="predicted"/>
<gene>
    <name evidence="2" type="ORF">E4Z66_17270</name>
</gene>
<dbReference type="AlphaFoldDB" id="A0A4S4NF74"/>
<comment type="caution">
    <text evidence="2">The sequence shown here is derived from an EMBL/GenBank/DDBJ whole genome shotgun (WGS) entry which is preliminary data.</text>
</comment>
<name>A0A4S4NF74_9RHOB</name>
<dbReference type="EMBL" id="SRKY01000005">
    <property type="protein sequence ID" value="THH34720.1"/>
    <property type="molecule type" value="Genomic_DNA"/>
</dbReference>
<evidence type="ECO:0000313" key="2">
    <source>
        <dbReference type="EMBL" id="THH34720.1"/>
    </source>
</evidence>
<organism evidence="2 3">
    <name type="scientific">Aliishimia ponticola</name>
    <dbReference type="NCBI Taxonomy" id="2499833"/>
    <lineage>
        <taxon>Bacteria</taxon>
        <taxon>Pseudomonadati</taxon>
        <taxon>Pseudomonadota</taxon>
        <taxon>Alphaproteobacteria</taxon>
        <taxon>Rhodobacterales</taxon>
        <taxon>Paracoccaceae</taxon>
        <taxon>Aliishimia</taxon>
    </lineage>
</organism>
<reference evidence="2 3" key="1">
    <citation type="submission" date="2019-04" db="EMBL/GenBank/DDBJ databases">
        <title>Shimia ponticola sp. nov., isolated from seawater.</title>
        <authorList>
            <person name="Kim Y.-O."/>
            <person name="Yoon J.-H."/>
        </authorList>
    </citation>
    <scope>NUCLEOTIDE SEQUENCE [LARGE SCALE GENOMIC DNA]</scope>
    <source>
        <strain evidence="2 3">MYP11</strain>
    </source>
</reference>
<dbReference type="PANTHER" id="PTHR32305">
    <property type="match status" value="1"/>
</dbReference>
<dbReference type="Gene3D" id="2.180.10.10">
    <property type="entry name" value="RHS repeat-associated core"/>
    <property type="match status" value="1"/>
</dbReference>
<feature type="compositionally biased region" description="Polar residues" evidence="1">
    <location>
        <begin position="161"/>
        <end position="171"/>
    </location>
</feature>
<dbReference type="InterPro" id="IPR022385">
    <property type="entry name" value="Rhs_assc_core"/>
</dbReference>
<keyword evidence="3" id="KW-1185">Reference proteome</keyword>
<dbReference type="NCBIfam" id="TIGR03696">
    <property type="entry name" value="Rhs_assc_core"/>
    <property type="match status" value="1"/>
</dbReference>
<dbReference type="OrthoDB" id="7876417at2"/>
<dbReference type="Proteomes" id="UP000306602">
    <property type="component" value="Unassembled WGS sequence"/>
</dbReference>
<dbReference type="PRINTS" id="PR00394">
    <property type="entry name" value="RHSPROTEIN"/>
</dbReference>
<sequence>MPRLNKRSGVGWRGACQRHALVGGWAWYDAGKLNLRFPGQWFHAEPGLHQNWMRDYDPTLGRYIQADPLGLVDGASVYGYALQNPGRYVDPTGEFVPLLILAAGAAAGLYIDHELEECGCNSFGAVERWTGLGAAWAEFGPSKPKGWVQPDGRSRRIKGSSGFTSRNSENVGKTHPGRSGKAYRTGARQAGRSIARKIPYLGAGFLLFDGYRLARCRGYF</sequence>
<dbReference type="RefSeq" id="WP_136464307.1">
    <property type="nucleotide sequence ID" value="NZ_SRKY01000005.1"/>
</dbReference>
<dbReference type="PANTHER" id="PTHR32305:SF15">
    <property type="entry name" value="PROTEIN RHSA-RELATED"/>
    <property type="match status" value="1"/>
</dbReference>
<feature type="region of interest" description="Disordered" evidence="1">
    <location>
        <begin position="147"/>
        <end position="186"/>
    </location>
</feature>
<evidence type="ECO:0000256" key="1">
    <source>
        <dbReference type="SAM" id="MobiDB-lite"/>
    </source>
</evidence>